<evidence type="ECO:0000313" key="9">
    <source>
        <dbReference type="Proteomes" id="UP000218824"/>
    </source>
</evidence>
<dbReference type="RefSeq" id="WP_172437110.1">
    <property type="nucleotide sequence ID" value="NZ_AP014940.1"/>
</dbReference>
<gene>
    <name evidence="8" type="ORF">LEN_0346</name>
</gene>
<evidence type="ECO:0000313" key="8">
    <source>
        <dbReference type="EMBL" id="BAV95833.1"/>
    </source>
</evidence>
<dbReference type="EMBL" id="AP014940">
    <property type="protein sequence ID" value="BAV95833.1"/>
    <property type="molecule type" value="Genomic_DNA"/>
</dbReference>
<keyword evidence="4 6" id="KW-1133">Transmembrane helix</keyword>
<dbReference type="PANTHER" id="PTHR36115:SF4">
    <property type="entry name" value="MEMBRANE PROTEIN"/>
    <property type="match status" value="1"/>
</dbReference>
<reference evidence="8 9" key="1">
    <citation type="journal article" date="2017" name="DNA Res.">
        <title>Complete genome sequence and expression profile of the commercial lytic enzyme producer Lysobacter enzymogenes M497-1.</title>
        <authorList>
            <person name="Takami H."/>
            <person name="Toyoda A."/>
            <person name="Uchiyama I."/>
            <person name="Itoh T."/>
            <person name="Takaki Y."/>
            <person name="Arai W."/>
            <person name="Nishi S."/>
            <person name="Kawai M."/>
            <person name="Shinya K."/>
            <person name="Ikeda H."/>
        </authorList>
    </citation>
    <scope>NUCLEOTIDE SEQUENCE [LARGE SCALE GENOMIC DNA]</scope>
    <source>
        <strain evidence="8 9">M497-1</strain>
    </source>
</reference>
<evidence type="ECO:0000256" key="4">
    <source>
        <dbReference type="ARBA" id="ARBA00022989"/>
    </source>
</evidence>
<feature type="transmembrane region" description="Helical" evidence="6">
    <location>
        <begin position="17"/>
        <end position="39"/>
    </location>
</feature>
<dbReference type="InterPro" id="IPR010432">
    <property type="entry name" value="RDD"/>
</dbReference>
<proteinExistence type="predicted"/>
<feature type="transmembrane region" description="Helical" evidence="6">
    <location>
        <begin position="87"/>
        <end position="113"/>
    </location>
</feature>
<feature type="transmembrane region" description="Helical" evidence="6">
    <location>
        <begin position="150"/>
        <end position="172"/>
    </location>
</feature>
<dbReference type="GO" id="GO:0005886">
    <property type="term" value="C:plasma membrane"/>
    <property type="evidence" value="ECO:0007669"/>
    <property type="project" value="UniProtKB-SubCell"/>
</dbReference>
<keyword evidence="3 6" id="KW-0812">Transmembrane</keyword>
<dbReference type="Proteomes" id="UP000218824">
    <property type="component" value="Chromosome"/>
</dbReference>
<comment type="subcellular location">
    <subcellularLocation>
        <location evidence="1">Cell membrane</location>
        <topology evidence="1">Multi-pass membrane protein</topology>
    </subcellularLocation>
</comment>
<evidence type="ECO:0000259" key="7">
    <source>
        <dbReference type="Pfam" id="PF06271"/>
    </source>
</evidence>
<dbReference type="KEGG" id="lem:LEN_0346"/>
<sequence>MSAPGAASPPAGFWPRYAAWSLDAAIVAALITALGIGVWRERLAALDQAYAGFNARMAEAMSAAALDDLDFGSLAGRFGADPQTHAAAVALSSALTALILGWLLAYAAFGLVYETVFVAFTPWRATPGKRALGLYVVARDGGALGSARTVLRYLAGTLSWLTLNIGHLLAAARPEHQALHDRVAGASVRGPARMPLWAWAWLVLQMAAALAACVWLMWTLQAGLENALYGGAL</sequence>
<organism evidence="8 9">
    <name type="scientific">Lysobacter enzymogenes</name>
    <dbReference type="NCBI Taxonomy" id="69"/>
    <lineage>
        <taxon>Bacteria</taxon>
        <taxon>Pseudomonadati</taxon>
        <taxon>Pseudomonadota</taxon>
        <taxon>Gammaproteobacteria</taxon>
        <taxon>Lysobacterales</taxon>
        <taxon>Lysobacteraceae</taxon>
        <taxon>Lysobacter</taxon>
    </lineage>
</organism>
<evidence type="ECO:0000256" key="6">
    <source>
        <dbReference type="SAM" id="Phobius"/>
    </source>
</evidence>
<evidence type="ECO:0000256" key="3">
    <source>
        <dbReference type="ARBA" id="ARBA00022692"/>
    </source>
</evidence>
<feature type="transmembrane region" description="Helical" evidence="6">
    <location>
        <begin position="196"/>
        <end position="218"/>
    </location>
</feature>
<dbReference type="PANTHER" id="PTHR36115">
    <property type="entry name" value="PROLINE-RICH ANTIGEN HOMOLOG-RELATED"/>
    <property type="match status" value="1"/>
</dbReference>
<dbReference type="Pfam" id="PF06271">
    <property type="entry name" value="RDD"/>
    <property type="match status" value="1"/>
</dbReference>
<protein>
    <recommendedName>
        <fullName evidence="7">RDD domain-containing protein</fullName>
    </recommendedName>
</protein>
<keyword evidence="5 6" id="KW-0472">Membrane</keyword>
<evidence type="ECO:0000256" key="5">
    <source>
        <dbReference type="ARBA" id="ARBA00023136"/>
    </source>
</evidence>
<evidence type="ECO:0000256" key="1">
    <source>
        <dbReference type="ARBA" id="ARBA00004651"/>
    </source>
</evidence>
<accession>A0AAU9ADC9</accession>
<dbReference type="InterPro" id="IPR051791">
    <property type="entry name" value="Pra-immunoreactive"/>
</dbReference>
<keyword evidence="2" id="KW-1003">Cell membrane</keyword>
<name>A0AAU9ADC9_LYSEN</name>
<dbReference type="AlphaFoldDB" id="A0AAU9ADC9"/>
<dbReference type="GeneID" id="83062266"/>
<evidence type="ECO:0000256" key="2">
    <source>
        <dbReference type="ARBA" id="ARBA00022475"/>
    </source>
</evidence>
<feature type="domain" description="RDD" evidence="7">
    <location>
        <begin position="10"/>
        <end position="185"/>
    </location>
</feature>